<sequence length="316" mass="36643">MKKRLIAFTMLVGSHFSALSEPIRVVVNDWSSQRILANIASQIFIRLGYEVELINITVDVQWYLLKTNRVDLQLEVWEGTMEDKYAQLHKAGEIIDLGNYSVVTREDWWYPLYVKSLCPGLPDWKALKQCYGVFASPSSRGRGVYIAGPWEKPERARIKALELNFIVEQVDDDSALWVRLKRAVEQRRPVLIFNWTPNWVGAVYPGEFVEFPEHALECETDPTWGANSRLEYDCGNPKSGWLKKVSSRRFVKLFPCLAKSISSFDLTNEEIEQLSAQVNRERLSPKQVAQRWVKDHRTRWEQLFSECKVTLPTSSR</sequence>
<dbReference type="SUPFAM" id="SSF53850">
    <property type="entry name" value="Periplasmic binding protein-like II"/>
    <property type="match status" value="1"/>
</dbReference>
<dbReference type="AlphaFoldDB" id="A0A167FJ04"/>
<dbReference type="EMBL" id="AUXT01000101">
    <property type="protein sequence ID" value="KZN52391.1"/>
    <property type="molecule type" value="Genomic_DNA"/>
</dbReference>
<evidence type="ECO:0000313" key="3">
    <source>
        <dbReference type="Proteomes" id="UP000076587"/>
    </source>
</evidence>
<dbReference type="CDD" id="cd13643">
    <property type="entry name" value="PBP2_BCP_2"/>
    <property type="match status" value="1"/>
</dbReference>
<dbReference type="GO" id="GO:0022857">
    <property type="term" value="F:transmembrane transporter activity"/>
    <property type="evidence" value="ECO:0007669"/>
    <property type="project" value="InterPro"/>
</dbReference>
<feature type="domain" description="ABC-type glycine betaine transport system substrate-binding" evidence="1">
    <location>
        <begin position="22"/>
        <end position="294"/>
    </location>
</feature>
<gene>
    <name evidence="2" type="ORF">N482_05925</name>
</gene>
<dbReference type="GO" id="GO:0043190">
    <property type="term" value="C:ATP-binding cassette (ABC) transporter complex"/>
    <property type="evidence" value="ECO:0007669"/>
    <property type="project" value="InterPro"/>
</dbReference>
<reference evidence="2 3" key="1">
    <citation type="submission" date="2013-07" db="EMBL/GenBank/DDBJ databases">
        <title>Comparative Genomic and Metabolomic Analysis of Twelve Strains of Pseudoalteromonas luteoviolacea.</title>
        <authorList>
            <person name="Vynne N.G."/>
            <person name="Mansson M."/>
            <person name="Gram L."/>
        </authorList>
    </citation>
    <scope>NUCLEOTIDE SEQUENCE [LARGE SCALE GENOMIC DNA]</scope>
    <source>
        <strain evidence="2 3">NCIMB 1942</strain>
    </source>
</reference>
<evidence type="ECO:0000259" key="1">
    <source>
        <dbReference type="Pfam" id="PF04069"/>
    </source>
</evidence>
<dbReference type="Pfam" id="PF04069">
    <property type="entry name" value="OpuAC"/>
    <property type="match status" value="1"/>
</dbReference>
<protein>
    <recommendedName>
        <fullName evidence="1">ABC-type glycine betaine transport system substrate-binding domain-containing protein</fullName>
    </recommendedName>
</protein>
<evidence type="ECO:0000313" key="2">
    <source>
        <dbReference type="EMBL" id="KZN52391.1"/>
    </source>
</evidence>
<dbReference type="Gene3D" id="3.40.190.100">
    <property type="entry name" value="Glycine betaine-binding periplasmic protein, domain 2"/>
    <property type="match status" value="1"/>
</dbReference>
<proteinExistence type="predicted"/>
<dbReference type="Gene3D" id="3.40.190.10">
    <property type="entry name" value="Periplasmic binding protein-like II"/>
    <property type="match status" value="1"/>
</dbReference>
<dbReference type="RefSeq" id="WP_063376118.1">
    <property type="nucleotide sequence ID" value="NZ_AUXT01000101.1"/>
</dbReference>
<accession>A0A167FJ04</accession>
<name>A0A167FJ04_9GAMM</name>
<dbReference type="Proteomes" id="UP000076587">
    <property type="component" value="Unassembled WGS sequence"/>
</dbReference>
<comment type="caution">
    <text evidence="2">The sequence shown here is derived from an EMBL/GenBank/DDBJ whole genome shotgun (WGS) entry which is preliminary data.</text>
</comment>
<organism evidence="2 3">
    <name type="scientific">Pseudoalteromonas luteoviolacea NCIMB 1942</name>
    <dbReference type="NCBI Taxonomy" id="1365253"/>
    <lineage>
        <taxon>Bacteria</taxon>
        <taxon>Pseudomonadati</taxon>
        <taxon>Pseudomonadota</taxon>
        <taxon>Gammaproteobacteria</taxon>
        <taxon>Alteromonadales</taxon>
        <taxon>Pseudoalteromonadaceae</taxon>
        <taxon>Pseudoalteromonas</taxon>
    </lineage>
</organism>
<dbReference type="InterPro" id="IPR007210">
    <property type="entry name" value="ABC_Gly_betaine_transp_sub-bd"/>
</dbReference>
<dbReference type="PATRIC" id="fig|1365253.3.peg.1252"/>